<dbReference type="RefSeq" id="WP_119631592.1">
    <property type="nucleotide sequence ID" value="NZ_AP017928.1"/>
</dbReference>
<dbReference type="GO" id="GO:0016853">
    <property type="term" value="F:isomerase activity"/>
    <property type="evidence" value="ECO:0007669"/>
    <property type="project" value="UniProtKB-KW"/>
</dbReference>
<reference evidence="4 5" key="1">
    <citation type="submission" date="2016-12" db="EMBL/GenBank/DDBJ databases">
        <title>Genome sequencing of Methylocaldum marinum.</title>
        <authorList>
            <person name="Takeuchi M."/>
            <person name="Kamagata Y."/>
            <person name="Hiraoka S."/>
            <person name="Oshima K."/>
            <person name="Hattori M."/>
            <person name="Iwasaki W."/>
        </authorList>
    </citation>
    <scope>NUCLEOTIDE SEQUENCE [LARGE SCALE GENOMIC DNA]</scope>
    <source>
        <strain evidence="4 5">S8</strain>
    </source>
</reference>
<dbReference type="EMBL" id="AP017928">
    <property type="protein sequence ID" value="BBA36421.1"/>
    <property type="molecule type" value="Genomic_DNA"/>
</dbReference>
<evidence type="ECO:0000313" key="5">
    <source>
        <dbReference type="Proteomes" id="UP000266313"/>
    </source>
</evidence>
<keyword evidence="5" id="KW-1185">Reference proteome</keyword>
<dbReference type="AlphaFoldDB" id="A0A250KZL3"/>
<proteinExistence type="inferred from homology"/>
<dbReference type="NCBIfam" id="TIGR00654">
    <property type="entry name" value="PhzF_family"/>
    <property type="match status" value="1"/>
</dbReference>
<keyword evidence="2" id="KW-0413">Isomerase</keyword>
<feature type="active site" evidence="3">
    <location>
        <position position="46"/>
    </location>
</feature>
<dbReference type="SUPFAM" id="SSF54506">
    <property type="entry name" value="Diaminopimelate epimerase-like"/>
    <property type="match status" value="1"/>
</dbReference>
<protein>
    <submittedName>
        <fullName evidence="4">Predicted epimerase</fullName>
    </submittedName>
</protein>
<dbReference type="PIRSF" id="PIRSF016184">
    <property type="entry name" value="PhzC_PhzF"/>
    <property type="match status" value="1"/>
</dbReference>
<accession>A0A250KZL3</accession>
<dbReference type="Proteomes" id="UP000266313">
    <property type="component" value="Chromosome"/>
</dbReference>
<dbReference type="PANTHER" id="PTHR13774">
    <property type="entry name" value="PHENAZINE BIOSYNTHESIS PROTEIN"/>
    <property type="match status" value="1"/>
</dbReference>
<dbReference type="KEGG" id="mmai:sS8_4491"/>
<dbReference type="OrthoDB" id="9788221at2"/>
<comment type="similarity">
    <text evidence="1">Belongs to the PhzF family.</text>
</comment>
<evidence type="ECO:0000256" key="2">
    <source>
        <dbReference type="ARBA" id="ARBA00023235"/>
    </source>
</evidence>
<dbReference type="InterPro" id="IPR003719">
    <property type="entry name" value="Phenazine_PhzF-like"/>
</dbReference>
<evidence type="ECO:0000256" key="1">
    <source>
        <dbReference type="ARBA" id="ARBA00008270"/>
    </source>
</evidence>
<dbReference type="Pfam" id="PF02567">
    <property type="entry name" value="PhzC-PhzF"/>
    <property type="match status" value="1"/>
</dbReference>
<sequence length="269" mass="29897">MHIPIFQIDAFTTRPFGGNPAAVCVLERWLDDAVLQSIAAENNLSETAFLVGGNGRYRLRWFTPTVEVDLCGHATLASAYVVFQEIEPSLREVRFDSRSGELRVSREDGLMTLDFPASRGRISDCPDLLAKGLGRSPLEVRRDAMYLCLFADEAEIRSMRPDFSALAELDLMGVIVTAPGRTVDFVSRMFAPKVGIPEDPVTGAAHCLLTTYWAERTGKTRFTARQLSSRGGELECELRGERVLISGRAVKYLQGEIQLQFFTEESTIP</sequence>
<evidence type="ECO:0000313" key="4">
    <source>
        <dbReference type="EMBL" id="BBA36421.1"/>
    </source>
</evidence>
<organism evidence="4 5">
    <name type="scientific">Methylocaldum marinum</name>
    <dbReference type="NCBI Taxonomy" id="1432792"/>
    <lineage>
        <taxon>Bacteria</taxon>
        <taxon>Pseudomonadati</taxon>
        <taxon>Pseudomonadota</taxon>
        <taxon>Gammaproteobacteria</taxon>
        <taxon>Methylococcales</taxon>
        <taxon>Methylococcaceae</taxon>
        <taxon>Methylocaldum</taxon>
    </lineage>
</organism>
<evidence type="ECO:0000256" key="3">
    <source>
        <dbReference type="PIRSR" id="PIRSR016184-1"/>
    </source>
</evidence>
<gene>
    <name evidence="4" type="ORF">sS8_4491</name>
</gene>
<dbReference type="PANTHER" id="PTHR13774:SF17">
    <property type="entry name" value="PHENAZINE BIOSYNTHESIS-LIKE DOMAIN-CONTAINING PROTEIN"/>
    <property type="match status" value="1"/>
</dbReference>
<dbReference type="Gene3D" id="3.10.310.10">
    <property type="entry name" value="Diaminopimelate Epimerase, Chain A, domain 1"/>
    <property type="match status" value="2"/>
</dbReference>
<name>A0A250KZL3_9GAMM</name>
<dbReference type="GO" id="GO:0005737">
    <property type="term" value="C:cytoplasm"/>
    <property type="evidence" value="ECO:0007669"/>
    <property type="project" value="TreeGrafter"/>
</dbReference>